<accession>A0AAD8NK81</accession>
<sequence>MPIDDHQHVETRLPTFFTVAYFVLFQCLNYVFTPIAGAVHSHLVAPIRRVWVQCYPIVTFVEERVVMPPSALGFIVGVLIAFAEIKAQGQPEFPFETHPRHIRLSVASVILYGLACLIELVVSAFGLHGTSAFAITTRLGKIGSLCLLAASLACLFLF</sequence>
<proteinExistence type="predicted"/>
<keyword evidence="3" id="KW-1185">Reference proteome</keyword>
<organism evidence="2 3">
    <name type="scientific">Tagetes erecta</name>
    <name type="common">African marigold</name>
    <dbReference type="NCBI Taxonomy" id="13708"/>
    <lineage>
        <taxon>Eukaryota</taxon>
        <taxon>Viridiplantae</taxon>
        <taxon>Streptophyta</taxon>
        <taxon>Embryophyta</taxon>
        <taxon>Tracheophyta</taxon>
        <taxon>Spermatophyta</taxon>
        <taxon>Magnoliopsida</taxon>
        <taxon>eudicotyledons</taxon>
        <taxon>Gunneridae</taxon>
        <taxon>Pentapetalae</taxon>
        <taxon>asterids</taxon>
        <taxon>campanulids</taxon>
        <taxon>Asterales</taxon>
        <taxon>Asteraceae</taxon>
        <taxon>Asteroideae</taxon>
        <taxon>Heliantheae alliance</taxon>
        <taxon>Tageteae</taxon>
        <taxon>Tagetes</taxon>
    </lineage>
</organism>
<reference evidence="2" key="1">
    <citation type="journal article" date="2023" name="bioRxiv">
        <title>Improved chromosome-level genome assembly for marigold (Tagetes erecta).</title>
        <authorList>
            <person name="Jiang F."/>
            <person name="Yuan L."/>
            <person name="Wang S."/>
            <person name="Wang H."/>
            <person name="Xu D."/>
            <person name="Wang A."/>
            <person name="Fan W."/>
        </authorList>
    </citation>
    <scope>NUCLEOTIDE SEQUENCE</scope>
    <source>
        <strain evidence="2">WSJ</strain>
        <tissue evidence="2">Leaf</tissue>
    </source>
</reference>
<keyword evidence="1" id="KW-1133">Transmembrane helix</keyword>
<keyword evidence="1" id="KW-0472">Membrane</keyword>
<feature type="transmembrane region" description="Helical" evidence="1">
    <location>
        <begin position="12"/>
        <end position="32"/>
    </location>
</feature>
<comment type="caution">
    <text evidence="2">The sequence shown here is derived from an EMBL/GenBank/DDBJ whole genome shotgun (WGS) entry which is preliminary data.</text>
</comment>
<gene>
    <name evidence="2" type="ORF">QVD17_28149</name>
</gene>
<dbReference type="AlphaFoldDB" id="A0AAD8NK81"/>
<protein>
    <submittedName>
        <fullName evidence="2">Uncharacterized protein</fullName>
    </submittedName>
</protein>
<evidence type="ECO:0000256" key="1">
    <source>
        <dbReference type="SAM" id="Phobius"/>
    </source>
</evidence>
<feature type="transmembrane region" description="Helical" evidence="1">
    <location>
        <begin position="104"/>
        <end position="127"/>
    </location>
</feature>
<dbReference type="EMBL" id="JAUHHV010000007">
    <property type="protein sequence ID" value="KAK1418995.1"/>
    <property type="molecule type" value="Genomic_DNA"/>
</dbReference>
<keyword evidence="1" id="KW-0812">Transmembrane</keyword>
<name>A0AAD8NK81_TARER</name>
<feature type="transmembrane region" description="Helical" evidence="1">
    <location>
        <begin position="65"/>
        <end position="83"/>
    </location>
</feature>
<dbReference type="Proteomes" id="UP001229421">
    <property type="component" value="Unassembled WGS sequence"/>
</dbReference>
<evidence type="ECO:0000313" key="2">
    <source>
        <dbReference type="EMBL" id="KAK1418995.1"/>
    </source>
</evidence>
<feature type="transmembrane region" description="Helical" evidence="1">
    <location>
        <begin position="139"/>
        <end position="157"/>
    </location>
</feature>
<evidence type="ECO:0000313" key="3">
    <source>
        <dbReference type="Proteomes" id="UP001229421"/>
    </source>
</evidence>